<dbReference type="InterPro" id="IPR014746">
    <property type="entry name" value="Gln_synth/guanido_kin_cat_dom"/>
</dbReference>
<name>A0A263CXI3_9PSEU</name>
<dbReference type="InParanoid" id="A0A263CXI3"/>
<dbReference type="InterPro" id="IPR050141">
    <property type="entry name" value="GCL_type2/YbdK_subfam"/>
</dbReference>
<dbReference type="GO" id="GO:0042398">
    <property type="term" value="P:modified amino acid biosynthetic process"/>
    <property type="evidence" value="ECO:0007669"/>
    <property type="project" value="InterPro"/>
</dbReference>
<proteinExistence type="predicted"/>
<dbReference type="SUPFAM" id="SSF55931">
    <property type="entry name" value="Glutamine synthetase/guanido kinase"/>
    <property type="match status" value="1"/>
</dbReference>
<dbReference type="PIRSF" id="PIRSF012666">
    <property type="entry name" value="UCP012666"/>
    <property type="match status" value="1"/>
</dbReference>
<dbReference type="AlphaFoldDB" id="A0A263CXI3"/>
<evidence type="ECO:0000313" key="3">
    <source>
        <dbReference type="Proteomes" id="UP000242444"/>
    </source>
</evidence>
<dbReference type="OrthoDB" id="240589at2"/>
<evidence type="ECO:0000256" key="1">
    <source>
        <dbReference type="ARBA" id="ARBA00048819"/>
    </source>
</evidence>
<reference evidence="2 3" key="1">
    <citation type="submission" date="2017-07" db="EMBL/GenBank/DDBJ databases">
        <title>Amycolatopsis antarcticus sp. nov., isolated from the surface of an Antarcticus brown macroalga.</title>
        <authorList>
            <person name="Wang J."/>
            <person name="Leiva S."/>
            <person name="Huang J."/>
            <person name="Huang Y."/>
        </authorList>
    </citation>
    <scope>NUCLEOTIDE SEQUENCE [LARGE SCALE GENOMIC DNA]</scope>
    <source>
        <strain evidence="2 3">AU-G6</strain>
    </source>
</reference>
<comment type="caution">
    <text evidence="2">The sequence shown here is derived from an EMBL/GenBank/DDBJ whole genome shotgun (WGS) entry which is preliminary data.</text>
</comment>
<accession>A0A263CXI3</accession>
<dbReference type="PANTHER" id="PTHR36510:SF3">
    <property type="entry name" value="CONSERVED PROTEIN"/>
    <property type="match status" value="1"/>
</dbReference>
<organism evidence="2 3">
    <name type="scientific">Amycolatopsis antarctica</name>
    <dbReference type="NCBI Taxonomy" id="1854586"/>
    <lineage>
        <taxon>Bacteria</taxon>
        <taxon>Bacillati</taxon>
        <taxon>Actinomycetota</taxon>
        <taxon>Actinomycetes</taxon>
        <taxon>Pseudonocardiales</taxon>
        <taxon>Pseudonocardiaceae</taxon>
        <taxon>Amycolatopsis</taxon>
    </lineage>
</organism>
<dbReference type="Gene3D" id="3.30.590.20">
    <property type="match status" value="1"/>
</dbReference>
<dbReference type="Proteomes" id="UP000242444">
    <property type="component" value="Unassembled WGS sequence"/>
</dbReference>
<dbReference type="EMBL" id="NKYE01000019">
    <property type="protein sequence ID" value="OZM70648.1"/>
    <property type="molecule type" value="Genomic_DNA"/>
</dbReference>
<evidence type="ECO:0000313" key="2">
    <source>
        <dbReference type="EMBL" id="OZM70648.1"/>
    </source>
</evidence>
<dbReference type="PANTHER" id="PTHR36510">
    <property type="entry name" value="GLUTAMATE--CYSTEINE LIGASE 2-RELATED"/>
    <property type="match status" value="1"/>
</dbReference>
<gene>
    <name evidence="2" type="ORF">CFN78_24510</name>
</gene>
<dbReference type="GO" id="GO:0004357">
    <property type="term" value="F:glutamate-cysteine ligase activity"/>
    <property type="evidence" value="ECO:0007669"/>
    <property type="project" value="UniProtKB-EC"/>
</dbReference>
<comment type="catalytic activity">
    <reaction evidence="1">
        <text>L-cysteine + L-glutamate + ATP = gamma-L-glutamyl-L-cysteine + ADP + phosphate + H(+)</text>
        <dbReference type="Rhea" id="RHEA:13285"/>
        <dbReference type="ChEBI" id="CHEBI:15378"/>
        <dbReference type="ChEBI" id="CHEBI:29985"/>
        <dbReference type="ChEBI" id="CHEBI:30616"/>
        <dbReference type="ChEBI" id="CHEBI:35235"/>
        <dbReference type="ChEBI" id="CHEBI:43474"/>
        <dbReference type="ChEBI" id="CHEBI:58173"/>
        <dbReference type="ChEBI" id="CHEBI:456216"/>
        <dbReference type="EC" id="6.3.2.2"/>
    </reaction>
</comment>
<dbReference type="Pfam" id="PF04107">
    <property type="entry name" value="GCS2"/>
    <property type="match status" value="1"/>
</dbReference>
<keyword evidence="3" id="KW-1185">Reference proteome</keyword>
<protein>
    <submittedName>
        <fullName evidence="2">Glutamate--cysteine ligase</fullName>
    </submittedName>
</protein>
<keyword evidence="2" id="KW-0436">Ligase</keyword>
<dbReference type="InterPro" id="IPR016602">
    <property type="entry name" value="UCP012666"/>
</dbReference>
<sequence>MGKDVSSDPFSPADRGRYRRKVQRCLDTLARMLSDGSFSFPRKHIGLEVELNLVEEDLGPSMSNTAVLEALDDPAFTTELSQHNLELNVPPRPLAGDSALELEADVRDYLARAHRCATETGAGLTMIGILPTLRPEHFDQKWLTNNPRYSLLNDQIFAARGEQTVLALEGSGLPGGQGERLRQHAESILPEAACTSVQLHLQVAPEEFAAHWNAAQCLAGAQVALAANSPFLLGKALWHETRIPLFLQATDTRPEELRNQGVRPRVWFGERWITSIFDLFEENVRYFPGLLPETDPEDPLEALESGNTPKLTELRLHNGTVWRWNRPVYDVVDGKPHLRVENRVLPAGPTVLDVMANAAFFYGAQRALAEDERPVWTQMSFQAAEDNLYAGARGGMESKLYWPGAGWVPADELVLRTLLPLAHEGLRRSEVSDAARERFLGVIEQRCLTRQNGAVWQRETVAVAERRGADRETAIAGMLARYLELEQAGEPVHTWPIES</sequence>
<dbReference type="RefSeq" id="WP_094865459.1">
    <property type="nucleotide sequence ID" value="NZ_NKYE01000019.1"/>
</dbReference>
<dbReference type="InterPro" id="IPR006336">
    <property type="entry name" value="GCS2"/>
</dbReference>